<organism evidence="9 10">
    <name type="scientific">Planococcus plakortidis</name>
    <dbReference type="NCBI Taxonomy" id="1038856"/>
    <lineage>
        <taxon>Bacteria</taxon>
        <taxon>Bacillati</taxon>
        <taxon>Bacillota</taxon>
        <taxon>Bacilli</taxon>
        <taxon>Bacillales</taxon>
        <taxon>Caryophanaceae</taxon>
        <taxon>Planococcus</taxon>
    </lineage>
</organism>
<keyword evidence="6" id="KW-1006">Bacterial flagellum protein export</keyword>
<dbReference type="KEGG" id="ppla:BBI15_12845"/>
<dbReference type="RefSeq" id="WP_068871495.1">
    <property type="nucleotide sequence ID" value="NZ_CP016539.2"/>
</dbReference>
<dbReference type="AlphaFoldDB" id="A0A1C7EBD0"/>
<dbReference type="Proteomes" id="UP000092650">
    <property type="component" value="Chromosome"/>
</dbReference>
<evidence type="ECO:0000259" key="8">
    <source>
        <dbReference type="Pfam" id="PF02108"/>
    </source>
</evidence>
<proteinExistence type="inferred from homology"/>
<dbReference type="Pfam" id="PF02108">
    <property type="entry name" value="FliH"/>
    <property type="match status" value="1"/>
</dbReference>
<dbReference type="InterPro" id="IPR051472">
    <property type="entry name" value="T3SS_Stator/FliH"/>
</dbReference>
<evidence type="ECO:0000256" key="3">
    <source>
        <dbReference type="ARBA" id="ARBA00022448"/>
    </source>
</evidence>
<evidence type="ECO:0000256" key="7">
    <source>
        <dbReference type="SAM" id="Coils"/>
    </source>
</evidence>
<keyword evidence="10" id="KW-1185">Reference proteome</keyword>
<accession>A0A1C7EBD0</accession>
<name>A0A1C7EBD0_9BACL</name>
<evidence type="ECO:0000256" key="5">
    <source>
        <dbReference type="ARBA" id="ARBA00022927"/>
    </source>
</evidence>
<gene>
    <name evidence="9" type="ORF">BBI15_12845</name>
</gene>
<keyword evidence="7" id="KW-0175">Coiled coil</keyword>
<protein>
    <recommendedName>
        <fullName evidence="8">Flagellar assembly protein FliH/Type III secretion system HrpE domain-containing protein</fullName>
    </recommendedName>
</protein>
<dbReference type="PANTHER" id="PTHR34982">
    <property type="entry name" value="YOP PROTEINS TRANSLOCATION PROTEIN L"/>
    <property type="match status" value="1"/>
</dbReference>
<evidence type="ECO:0000256" key="4">
    <source>
        <dbReference type="ARBA" id="ARBA00022795"/>
    </source>
</evidence>
<evidence type="ECO:0000256" key="2">
    <source>
        <dbReference type="ARBA" id="ARBA00006602"/>
    </source>
</evidence>
<dbReference type="PANTHER" id="PTHR34982:SF1">
    <property type="entry name" value="FLAGELLAR ASSEMBLY PROTEIN FLIH"/>
    <property type="match status" value="1"/>
</dbReference>
<dbReference type="OrthoDB" id="19020at2"/>
<evidence type="ECO:0000256" key="1">
    <source>
        <dbReference type="ARBA" id="ARBA00003041"/>
    </source>
</evidence>
<comment type="similarity">
    <text evidence="2">Belongs to the FliH family.</text>
</comment>
<keyword evidence="3" id="KW-0813">Transport</keyword>
<reference evidence="9" key="1">
    <citation type="submission" date="2016-10" db="EMBL/GenBank/DDBJ databases">
        <authorList>
            <person name="See-Too W.S."/>
        </authorList>
    </citation>
    <scope>NUCLEOTIDE SEQUENCE [LARGE SCALE GENOMIC DNA]</scope>
    <source>
        <strain evidence="9">DSM 23997</strain>
    </source>
</reference>
<dbReference type="GO" id="GO:0044781">
    <property type="term" value="P:bacterial-type flagellum organization"/>
    <property type="evidence" value="ECO:0007669"/>
    <property type="project" value="UniProtKB-KW"/>
</dbReference>
<sequence>MSRIIRSSTGENGTKIIGLREVKTRRPFEAQAEPGIEQYGERLRGEISGLEQQLDTLRKQLAEEQQQAHMELAEWRKTQQQQALAEAEQQAQAAAEAGFQEGFNQGLAQAEADFLEKRELMESLIAAAYEEQRRIIRESEPFLLSLSTEIARKIIRNELMQDDVQLLSIVRHALRQVDDSEEVAIHVALEDYPAMLPFEDELKSYIRAGAELKLMPVAGQAPSGCTIHTKSGSFDATLDSQLNEIKKQLLVYCEEKSNDEADR</sequence>
<keyword evidence="4" id="KW-1005">Bacterial flagellum biogenesis</keyword>
<dbReference type="InterPro" id="IPR018035">
    <property type="entry name" value="Flagellar_FliH/T3SS_HrpE"/>
</dbReference>
<dbReference type="STRING" id="1038856.BBI15_12845"/>
<dbReference type="EMBL" id="CP016539">
    <property type="protein sequence ID" value="ANU21006.1"/>
    <property type="molecule type" value="Genomic_DNA"/>
</dbReference>
<feature type="coiled-coil region" evidence="7">
    <location>
        <begin position="40"/>
        <end position="97"/>
    </location>
</feature>
<comment type="function">
    <text evidence="1">Needed for flagellar regrowth and assembly.</text>
</comment>
<evidence type="ECO:0000313" key="10">
    <source>
        <dbReference type="Proteomes" id="UP000092650"/>
    </source>
</evidence>
<evidence type="ECO:0000256" key="6">
    <source>
        <dbReference type="ARBA" id="ARBA00023225"/>
    </source>
</evidence>
<dbReference type="GO" id="GO:0005829">
    <property type="term" value="C:cytosol"/>
    <property type="evidence" value="ECO:0007669"/>
    <property type="project" value="TreeGrafter"/>
</dbReference>
<evidence type="ECO:0000313" key="9">
    <source>
        <dbReference type="EMBL" id="ANU21006.1"/>
    </source>
</evidence>
<keyword evidence="5" id="KW-0653">Protein transport</keyword>
<dbReference type="GO" id="GO:0015031">
    <property type="term" value="P:protein transport"/>
    <property type="evidence" value="ECO:0007669"/>
    <property type="project" value="UniProtKB-KW"/>
</dbReference>
<feature type="domain" description="Flagellar assembly protein FliH/Type III secretion system HrpE" evidence="8">
    <location>
        <begin position="119"/>
        <end position="245"/>
    </location>
</feature>